<sequence>MMDFNLIVPHRLLDTIQSTAFDGQKEAGAWTLFRVAHVDCDPVTGRATRRYILNKVVPLMQTDVVSSSEKHLTVKTGSFVKVLGQAQLDELVPGFLHGHPSGYAAFSSRDDQNEAALSRAHRNKSGPGRAFVSLLALPSGRLLARVWTDPDTSYPATVTITGHRLRKCFVHEDDILETQALDRQTRVFGPGFNAQLQSLKVLIVGAGGTGSPLSVMLARSGVQSPVILDPDVIEETNLHRLYGATVKDIGSPKATVLAAHLNGFGLDTNALGIQGNLLDVAHRDLLKSADVIFCCTDDHASRLLLNRFAYFYELPVIDIGLAIERGEVDVKDMTGRVTRLGPGSPCLLCRNIVDPRRAREEELRAKDPEAYAFQVNEGYILGGGDPEPAFISMTTSVATLAMEELLQLMTGFRGDGGVVTQRLRRFQVPEDRRTGAKTDPDCPICSEIECWGLGDVTPFLDRVS</sequence>
<organism evidence="2 3">
    <name type="scientific">Pseudosulfitobacter pseudonitzschiae</name>
    <dbReference type="NCBI Taxonomy" id="1402135"/>
    <lineage>
        <taxon>Bacteria</taxon>
        <taxon>Pseudomonadati</taxon>
        <taxon>Pseudomonadota</taxon>
        <taxon>Alphaproteobacteria</taxon>
        <taxon>Rhodobacterales</taxon>
        <taxon>Roseobacteraceae</taxon>
        <taxon>Pseudosulfitobacter</taxon>
    </lineage>
</organism>
<dbReference type="AlphaFoldDB" id="A0A073IYM0"/>
<reference evidence="2 3" key="1">
    <citation type="submission" date="2014-01" db="EMBL/GenBank/DDBJ databases">
        <title>Sulfitobacter sp. H3 (MCCC 1A00686) Genome Sequencing.</title>
        <authorList>
            <person name="Lai Q."/>
            <person name="Hong Z."/>
        </authorList>
    </citation>
    <scope>NUCLEOTIDE SEQUENCE [LARGE SCALE GENOMIC DNA]</scope>
    <source>
        <strain evidence="2 3">H3</strain>
    </source>
</reference>
<dbReference type="PANTHER" id="PTHR10953">
    <property type="entry name" value="UBIQUITIN-ACTIVATING ENZYME E1"/>
    <property type="match status" value="1"/>
</dbReference>
<dbReference type="Pfam" id="PF00899">
    <property type="entry name" value="ThiF"/>
    <property type="match status" value="1"/>
</dbReference>
<gene>
    <name evidence="2" type="ORF">SUH3_06625</name>
</gene>
<dbReference type="Gene3D" id="3.40.50.720">
    <property type="entry name" value="NAD(P)-binding Rossmann-like Domain"/>
    <property type="match status" value="1"/>
</dbReference>
<evidence type="ECO:0000313" key="2">
    <source>
        <dbReference type="EMBL" id="KEJ94511.1"/>
    </source>
</evidence>
<dbReference type="InterPro" id="IPR035985">
    <property type="entry name" value="Ubiquitin-activating_enz"/>
</dbReference>
<dbReference type="GO" id="GO:0008641">
    <property type="term" value="F:ubiquitin-like modifier activating enzyme activity"/>
    <property type="evidence" value="ECO:0007669"/>
    <property type="project" value="InterPro"/>
</dbReference>
<dbReference type="GO" id="GO:0016779">
    <property type="term" value="F:nucleotidyltransferase activity"/>
    <property type="evidence" value="ECO:0007669"/>
    <property type="project" value="TreeGrafter"/>
</dbReference>
<comment type="caution">
    <text evidence="2">The sequence shown here is derived from an EMBL/GenBank/DDBJ whole genome shotgun (WGS) entry which is preliminary data.</text>
</comment>
<name>A0A073IYM0_9RHOB</name>
<evidence type="ECO:0000313" key="3">
    <source>
        <dbReference type="Proteomes" id="UP000027746"/>
    </source>
</evidence>
<dbReference type="CDD" id="cd01483">
    <property type="entry name" value="E1_enzyme_family"/>
    <property type="match status" value="1"/>
</dbReference>
<proteinExistence type="predicted"/>
<dbReference type="InterPro" id="IPR045886">
    <property type="entry name" value="ThiF/MoeB/HesA"/>
</dbReference>
<dbReference type="PANTHER" id="PTHR10953:SF247">
    <property type="entry name" value="SLL6053 PROTEIN"/>
    <property type="match status" value="1"/>
</dbReference>
<dbReference type="EMBL" id="JAMD01000013">
    <property type="protein sequence ID" value="KEJ94511.1"/>
    <property type="molecule type" value="Genomic_DNA"/>
</dbReference>
<dbReference type="InterPro" id="IPR000594">
    <property type="entry name" value="ThiF_NAD_FAD-bd"/>
</dbReference>
<feature type="domain" description="THIF-type NAD/FAD binding fold" evidence="1">
    <location>
        <begin position="182"/>
        <end position="442"/>
    </location>
</feature>
<keyword evidence="3" id="KW-1185">Reference proteome</keyword>
<dbReference type="GO" id="GO:0005737">
    <property type="term" value="C:cytoplasm"/>
    <property type="evidence" value="ECO:0007669"/>
    <property type="project" value="TreeGrafter"/>
</dbReference>
<dbReference type="GO" id="GO:0004792">
    <property type="term" value="F:thiosulfate-cyanide sulfurtransferase activity"/>
    <property type="evidence" value="ECO:0007669"/>
    <property type="project" value="TreeGrafter"/>
</dbReference>
<dbReference type="Proteomes" id="UP000027746">
    <property type="component" value="Unassembled WGS sequence"/>
</dbReference>
<protein>
    <recommendedName>
        <fullName evidence="1">THIF-type NAD/FAD binding fold domain-containing protein</fullName>
    </recommendedName>
</protein>
<accession>A0A073IYM0</accession>
<dbReference type="SUPFAM" id="SSF69572">
    <property type="entry name" value="Activating enzymes of the ubiquitin-like proteins"/>
    <property type="match status" value="1"/>
</dbReference>
<evidence type="ECO:0000259" key="1">
    <source>
        <dbReference type="Pfam" id="PF00899"/>
    </source>
</evidence>